<evidence type="ECO:0000256" key="2">
    <source>
        <dbReference type="ARBA" id="ARBA00022801"/>
    </source>
</evidence>
<accession>D8SYG0</accession>
<name>D8SYG0_SELML</name>
<evidence type="ECO:0000313" key="5">
    <source>
        <dbReference type="EMBL" id="EFJ10513.1"/>
    </source>
</evidence>
<dbReference type="Gramene" id="EFJ10513">
    <property type="protein sequence ID" value="EFJ10513"/>
    <property type="gene ID" value="SELMODRAFT_427078"/>
</dbReference>
<keyword evidence="3" id="KW-0326">Glycosidase</keyword>
<dbReference type="AlphaFoldDB" id="D8SYG0"/>
<gene>
    <name evidence="5" type="ORF">SELMODRAFT_427078</name>
</gene>
<dbReference type="InterPro" id="IPR001360">
    <property type="entry name" value="Glyco_hydro_1"/>
</dbReference>
<dbReference type="eggNOG" id="KOG0626">
    <property type="taxonomic scope" value="Eukaryota"/>
</dbReference>
<evidence type="ECO:0000256" key="3">
    <source>
        <dbReference type="ARBA" id="ARBA00023295"/>
    </source>
</evidence>
<dbReference type="Pfam" id="PF00232">
    <property type="entry name" value="Glyco_hydro_1"/>
    <property type="match status" value="1"/>
</dbReference>
<dbReference type="SUPFAM" id="SSF51445">
    <property type="entry name" value="(Trans)glycosidases"/>
    <property type="match status" value="1"/>
</dbReference>
<keyword evidence="2" id="KW-0378">Hydrolase</keyword>
<dbReference type="GO" id="GO:0004553">
    <property type="term" value="F:hydrolase activity, hydrolyzing O-glycosyl compounds"/>
    <property type="evidence" value="ECO:0007669"/>
    <property type="project" value="InterPro"/>
</dbReference>
<protein>
    <submittedName>
        <fullName evidence="5">Uncharacterized protein</fullName>
    </submittedName>
</protein>
<dbReference type="GO" id="GO:0005975">
    <property type="term" value="P:carbohydrate metabolic process"/>
    <property type="evidence" value="ECO:0007669"/>
    <property type="project" value="InterPro"/>
</dbReference>
<dbReference type="KEGG" id="smo:SELMODRAFT_427078"/>
<dbReference type="STRING" id="88036.D8SYG0"/>
<dbReference type="PANTHER" id="PTHR10353">
    <property type="entry name" value="GLYCOSYL HYDROLASE"/>
    <property type="match status" value="1"/>
</dbReference>
<evidence type="ECO:0000313" key="6">
    <source>
        <dbReference type="Proteomes" id="UP000001514"/>
    </source>
</evidence>
<dbReference type="PANTHER" id="PTHR10353:SF137">
    <property type="entry name" value="MYROSINASE 3-RELATED"/>
    <property type="match status" value="1"/>
</dbReference>
<dbReference type="Gene3D" id="3.20.20.80">
    <property type="entry name" value="Glycosidases"/>
    <property type="match status" value="1"/>
</dbReference>
<dbReference type="Proteomes" id="UP000001514">
    <property type="component" value="Unassembled WGS sequence"/>
</dbReference>
<dbReference type="HOGENOM" id="CLU_1858719_0_0_1"/>
<dbReference type="InParanoid" id="D8SYG0"/>
<sequence>MTRAPKSEIDRIVGLDDYAQVNASYEWDSVTASDWTLSRMRCFKLEHRPRHTRWSLELFVILQATFMLQYEGAVKEGARGPSIWDVYAHTPGKVMDGTTGDVAVDQYHRYKVLRQTEDLKMSCFARRKIEVTAVRIQL</sequence>
<dbReference type="EMBL" id="GL377653">
    <property type="protein sequence ID" value="EFJ10513.1"/>
    <property type="molecule type" value="Genomic_DNA"/>
</dbReference>
<organism evidence="6">
    <name type="scientific">Selaginella moellendorffii</name>
    <name type="common">Spikemoss</name>
    <dbReference type="NCBI Taxonomy" id="88036"/>
    <lineage>
        <taxon>Eukaryota</taxon>
        <taxon>Viridiplantae</taxon>
        <taxon>Streptophyta</taxon>
        <taxon>Embryophyta</taxon>
        <taxon>Tracheophyta</taxon>
        <taxon>Lycopodiopsida</taxon>
        <taxon>Selaginellales</taxon>
        <taxon>Selaginellaceae</taxon>
        <taxon>Selaginella</taxon>
    </lineage>
</organism>
<reference evidence="5 6" key="1">
    <citation type="journal article" date="2011" name="Science">
        <title>The Selaginella genome identifies genetic changes associated with the evolution of vascular plants.</title>
        <authorList>
            <person name="Banks J.A."/>
            <person name="Nishiyama T."/>
            <person name="Hasebe M."/>
            <person name="Bowman J.L."/>
            <person name="Gribskov M."/>
            <person name="dePamphilis C."/>
            <person name="Albert V.A."/>
            <person name="Aono N."/>
            <person name="Aoyama T."/>
            <person name="Ambrose B.A."/>
            <person name="Ashton N.W."/>
            <person name="Axtell M.J."/>
            <person name="Barker E."/>
            <person name="Barker M.S."/>
            <person name="Bennetzen J.L."/>
            <person name="Bonawitz N.D."/>
            <person name="Chapple C."/>
            <person name="Cheng C."/>
            <person name="Correa L.G."/>
            <person name="Dacre M."/>
            <person name="DeBarry J."/>
            <person name="Dreyer I."/>
            <person name="Elias M."/>
            <person name="Engstrom E.M."/>
            <person name="Estelle M."/>
            <person name="Feng L."/>
            <person name="Finet C."/>
            <person name="Floyd S.K."/>
            <person name="Frommer W.B."/>
            <person name="Fujita T."/>
            <person name="Gramzow L."/>
            <person name="Gutensohn M."/>
            <person name="Harholt J."/>
            <person name="Hattori M."/>
            <person name="Heyl A."/>
            <person name="Hirai T."/>
            <person name="Hiwatashi Y."/>
            <person name="Ishikawa M."/>
            <person name="Iwata M."/>
            <person name="Karol K.G."/>
            <person name="Koehler B."/>
            <person name="Kolukisaoglu U."/>
            <person name="Kubo M."/>
            <person name="Kurata T."/>
            <person name="Lalonde S."/>
            <person name="Li K."/>
            <person name="Li Y."/>
            <person name="Litt A."/>
            <person name="Lyons E."/>
            <person name="Manning G."/>
            <person name="Maruyama T."/>
            <person name="Michael T.P."/>
            <person name="Mikami K."/>
            <person name="Miyazaki S."/>
            <person name="Morinaga S."/>
            <person name="Murata T."/>
            <person name="Mueller-Roeber B."/>
            <person name="Nelson D.R."/>
            <person name="Obara M."/>
            <person name="Oguri Y."/>
            <person name="Olmstead R.G."/>
            <person name="Onodera N."/>
            <person name="Petersen B.L."/>
            <person name="Pils B."/>
            <person name="Prigge M."/>
            <person name="Rensing S.A."/>
            <person name="Riano-Pachon D.M."/>
            <person name="Roberts A.W."/>
            <person name="Sato Y."/>
            <person name="Scheller H.V."/>
            <person name="Schulz B."/>
            <person name="Schulz C."/>
            <person name="Shakirov E.V."/>
            <person name="Shibagaki N."/>
            <person name="Shinohara N."/>
            <person name="Shippen D.E."/>
            <person name="Soerensen I."/>
            <person name="Sotooka R."/>
            <person name="Sugimoto N."/>
            <person name="Sugita M."/>
            <person name="Sumikawa N."/>
            <person name="Tanurdzic M."/>
            <person name="Theissen G."/>
            <person name="Ulvskov P."/>
            <person name="Wakazuki S."/>
            <person name="Weng J.K."/>
            <person name="Willats W.W."/>
            <person name="Wipf D."/>
            <person name="Wolf P.G."/>
            <person name="Yang L."/>
            <person name="Zimmer A.D."/>
            <person name="Zhu Q."/>
            <person name="Mitros T."/>
            <person name="Hellsten U."/>
            <person name="Loque D."/>
            <person name="Otillar R."/>
            <person name="Salamov A."/>
            <person name="Schmutz J."/>
            <person name="Shapiro H."/>
            <person name="Lindquist E."/>
            <person name="Lucas S."/>
            <person name="Rokhsar D."/>
            <person name="Grigoriev I.V."/>
        </authorList>
    </citation>
    <scope>NUCLEOTIDE SEQUENCE [LARGE SCALE GENOMIC DNA]</scope>
</reference>
<dbReference type="InterPro" id="IPR017853">
    <property type="entry name" value="GH"/>
</dbReference>
<evidence type="ECO:0000256" key="4">
    <source>
        <dbReference type="RuleBase" id="RU003690"/>
    </source>
</evidence>
<evidence type="ECO:0000256" key="1">
    <source>
        <dbReference type="ARBA" id="ARBA00010838"/>
    </source>
</evidence>
<keyword evidence="6" id="KW-1185">Reference proteome</keyword>
<proteinExistence type="inferred from homology"/>
<comment type="similarity">
    <text evidence="1 4">Belongs to the glycosyl hydrolase 1 family.</text>
</comment>